<proteinExistence type="predicted"/>
<dbReference type="EMBL" id="WSTB01000006">
    <property type="protein sequence ID" value="MWB95093.1"/>
    <property type="molecule type" value="Genomic_DNA"/>
</dbReference>
<protein>
    <submittedName>
        <fullName evidence="1">Uncharacterized protein</fullName>
    </submittedName>
</protein>
<evidence type="ECO:0000313" key="1">
    <source>
        <dbReference type="EMBL" id="MWB95093.1"/>
    </source>
</evidence>
<reference evidence="1 2" key="1">
    <citation type="submission" date="2019-12" db="EMBL/GenBank/DDBJ databases">
        <authorList>
            <person name="Kim Y.S."/>
        </authorList>
    </citation>
    <scope>NUCLEOTIDE SEQUENCE [LARGE SCALE GENOMIC DNA]</scope>
    <source>
        <strain evidence="1 2">GA093</strain>
    </source>
</reference>
<keyword evidence="2" id="KW-1185">Reference proteome</keyword>
<sequence length="169" mass="19878">MINQLREAFPQIEENCLTIIVDKHVFVFEDPKLKKGVFVDATEKYHFHIQNNTKSPYHFIQNDDCVMKSIKGGQCDYVIFNDKCVYFTEIKATNENLSVRRTKGIKQLENTIKFYLKKIDSINLENKNAIICFDNHKRIAPQASVSSKRKEFKMKYQIDLHEGNYISFD</sequence>
<accession>A0A6I4NM01</accession>
<gene>
    <name evidence="1" type="ORF">GON26_12040</name>
</gene>
<name>A0A6I4NM01_9FLAO</name>
<comment type="caution">
    <text evidence="1">The sequence shown here is derived from an EMBL/GenBank/DDBJ whole genome shotgun (WGS) entry which is preliminary data.</text>
</comment>
<dbReference type="RefSeq" id="WP_160375018.1">
    <property type="nucleotide sequence ID" value="NZ_WSTB01000006.1"/>
</dbReference>
<evidence type="ECO:0000313" key="2">
    <source>
        <dbReference type="Proteomes" id="UP000471501"/>
    </source>
</evidence>
<dbReference type="AlphaFoldDB" id="A0A6I4NM01"/>
<dbReference type="Proteomes" id="UP000471501">
    <property type="component" value="Unassembled WGS sequence"/>
</dbReference>
<organism evidence="1 2">
    <name type="scientific">Flavobacterium hydrocarbonoxydans</name>
    <dbReference type="NCBI Taxonomy" id="2683249"/>
    <lineage>
        <taxon>Bacteria</taxon>
        <taxon>Pseudomonadati</taxon>
        <taxon>Bacteroidota</taxon>
        <taxon>Flavobacteriia</taxon>
        <taxon>Flavobacteriales</taxon>
        <taxon>Flavobacteriaceae</taxon>
        <taxon>Flavobacterium</taxon>
    </lineage>
</organism>